<dbReference type="InterPro" id="IPR012674">
    <property type="entry name" value="Calycin"/>
</dbReference>
<protein>
    <submittedName>
        <fullName evidence="5">Lipocalin</fullName>
    </submittedName>
</protein>
<dbReference type="GO" id="GO:0036094">
    <property type="term" value="F:small molecule binding"/>
    <property type="evidence" value="ECO:0007669"/>
    <property type="project" value="InterPro"/>
</dbReference>
<feature type="signal peptide" evidence="3">
    <location>
        <begin position="1"/>
        <end position="20"/>
    </location>
</feature>
<dbReference type="EMBL" id="HBUE01248731">
    <property type="protein sequence ID" value="CAG6553264.1"/>
    <property type="molecule type" value="Transcribed_RNA"/>
</dbReference>
<dbReference type="CDD" id="cd19419">
    <property type="entry name" value="lipocalin_L-PGDS"/>
    <property type="match status" value="1"/>
</dbReference>
<comment type="similarity">
    <text evidence="1 2">Belongs to the calycin superfamily. Lipocalin family.</text>
</comment>
<dbReference type="InterPro" id="IPR000566">
    <property type="entry name" value="Lipocln_cytosolic_FA-bd_dom"/>
</dbReference>
<reference evidence="5" key="1">
    <citation type="submission" date="2021-05" db="EMBL/GenBank/DDBJ databases">
        <authorList>
            <person name="Alioto T."/>
            <person name="Alioto T."/>
            <person name="Gomez Garrido J."/>
        </authorList>
    </citation>
    <scope>NUCLEOTIDE SEQUENCE</scope>
</reference>
<dbReference type="Pfam" id="PF00061">
    <property type="entry name" value="Lipocalin"/>
    <property type="match status" value="1"/>
</dbReference>
<dbReference type="AlphaFoldDB" id="A0A8D8IHE5"/>
<accession>A0A8D8IHE5</accession>
<dbReference type="PROSITE" id="PS00213">
    <property type="entry name" value="LIPOCALIN"/>
    <property type="match status" value="1"/>
</dbReference>
<evidence type="ECO:0000313" key="5">
    <source>
        <dbReference type="EMBL" id="CAG6553264.1"/>
    </source>
</evidence>
<evidence type="ECO:0000256" key="3">
    <source>
        <dbReference type="SAM" id="SignalP"/>
    </source>
</evidence>
<dbReference type="SUPFAM" id="SSF50814">
    <property type="entry name" value="Lipocalins"/>
    <property type="match status" value="1"/>
</dbReference>
<dbReference type="PRINTS" id="PR01254">
    <property type="entry name" value="PGNDSYNTHASE"/>
</dbReference>
<feature type="chain" id="PRO_5033669553" evidence="3">
    <location>
        <begin position="21"/>
        <end position="184"/>
    </location>
</feature>
<dbReference type="PANTHER" id="PTHR11430:SF139">
    <property type="entry name" value="LIPOCALIN-15 PRECURSOR-RELATED"/>
    <property type="match status" value="1"/>
</dbReference>
<evidence type="ECO:0000256" key="2">
    <source>
        <dbReference type="RuleBase" id="RU003695"/>
    </source>
</evidence>
<keyword evidence="3" id="KW-0732">Signal</keyword>
<dbReference type="PRINTS" id="PR00179">
    <property type="entry name" value="LIPOCALIN"/>
</dbReference>
<feature type="domain" description="Lipocalin/cytosolic fatty-acid binding" evidence="4">
    <location>
        <begin position="35"/>
        <end position="177"/>
    </location>
</feature>
<evidence type="ECO:0000256" key="1">
    <source>
        <dbReference type="ARBA" id="ARBA00006889"/>
    </source>
</evidence>
<evidence type="ECO:0000259" key="4">
    <source>
        <dbReference type="Pfam" id="PF00061"/>
    </source>
</evidence>
<dbReference type="PANTHER" id="PTHR11430">
    <property type="entry name" value="LIPOCALIN"/>
    <property type="match status" value="1"/>
</dbReference>
<proteinExistence type="inferred from homology"/>
<sequence>MTSVVVKMLCLLLCAVFAAADVMPMTDFDLQKVEGKWYLVGFATNAKWFASKKVDMKMGTAMLVPTEEGDLELNCYKPKSDGTCWKMTNLAKKTETPGRFVFYSQRWGNDNDMRVVDAKFDEYAIFHTIKTKGGVSEILNKLYSRTPEMVDDLKEKFRQFCLDTGILEENIVMLPQNGECSVAA</sequence>
<dbReference type="InterPro" id="IPR002345">
    <property type="entry name" value="Lipocalin"/>
</dbReference>
<dbReference type="EMBL" id="HBUE01143904">
    <property type="protein sequence ID" value="CAG6502028.1"/>
    <property type="molecule type" value="Transcribed_RNA"/>
</dbReference>
<organism evidence="5">
    <name type="scientific">Culex pipiens</name>
    <name type="common">House mosquito</name>
    <dbReference type="NCBI Taxonomy" id="7175"/>
    <lineage>
        <taxon>Eukaryota</taxon>
        <taxon>Metazoa</taxon>
        <taxon>Ecdysozoa</taxon>
        <taxon>Arthropoda</taxon>
        <taxon>Hexapoda</taxon>
        <taxon>Insecta</taxon>
        <taxon>Pterygota</taxon>
        <taxon>Neoptera</taxon>
        <taxon>Endopterygota</taxon>
        <taxon>Diptera</taxon>
        <taxon>Nematocera</taxon>
        <taxon>Culicoidea</taxon>
        <taxon>Culicidae</taxon>
        <taxon>Culicinae</taxon>
        <taxon>Culicini</taxon>
        <taxon>Culex</taxon>
        <taxon>Culex</taxon>
    </lineage>
</organism>
<dbReference type="Gene3D" id="2.40.128.20">
    <property type="match status" value="1"/>
</dbReference>
<name>A0A8D8IHE5_CULPI</name>
<dbReference type="InterPro" id="IPR022272">
    <property type="entry name" value="Lipocalin_CS"/>
</dbReference>